<comment type="caution">
    <text evidence="1">The sequence shown here is derived from an EMBL/GenBank/DDBJ whole genome shotgun (WGS) entry which is preliminary data.</text>
</comment>
<gene>
    <name evidence="1" type="ORF">AA0117_g10696</name>
</gene>
<proteinExistence type="predicted"/>
<protein>
    <submittedName>
        <fullName evidence="1">Uncharacterized protein</fullName>
    </submittedName>
</protein>
<dbReference type="Proteomes" id="UP000291422">
    <property type="component" value="Unassembled WGS sequence"/>
</dbReference>
<accession>A0A4Q4N3U6</accession>
<sequence>MAMSKYETIMWEKEMKEQILSHARVLYAEELTPTSVLDVISTQSTYDHPVVHTSCIIMTDTPRSTECKVLLSFTSSLSSLHYRLETLLKSEAGTGSSHE</sequence>
<dbReference type="EMBL" id="PDXD01000042">
    <property type="protein sequence ID" value="RYN70264.1"/>
    <property type="molecule type" value="Genomic_DNA"/>
</dbReference>
<reference evidence="2" key="1">
    <citation type="journal article" date="2019" name="bioRxiv">
        <title>Genomics, evolutionary history and diagnostics of the Alternaria alternata species group including apple and Asian pear pathotypes.</title>
        <authorList>
            <person name="Armitage A.D."/>
            <person name="Cockerton H.M."/>
            <person name="Sreenivasaprasad S."/>
            <person name="Woodhall J.W."/>
            <person name="Lane C.R."/>
            <person name="Harrison R.J."/>
            <person name="Clarkson J.P."/>
        </authorList>
    </citation>
    <scope>NUCLEOTIDE SEQUENCE [LARGE SCALE GENOMIC DNA]</scope>
    <source>
        <strain evidence="2">FERA 1177</strain>
    </source>
</reference>
<organism evidence="1 2">
    <name type="scientific">Alternaria alternata</name>
    <name type="common">Alternaria rot fungus</name>
    <name type="synonym">Torula alternata</name>
    <dbReference type="NCBI Taxonomy" id="5599"/>
    <lineage>
        <taxon>Eukaryota</taxon>
        <taxon>Fungi</taxon>
        <taxon>Dikarya</taxon>
        <taxon>Ascomycota</taxon>
        <taxon>Pezizomycotina</taxon>
        <taxon>Dothideomycetes</taxon>
        <taxon>Pleosporomycetidae</taxon>
        <taxon>Pleosporales</taxon>
        <taxon>Pleosporineae</taxon>
        <taxon>Pleosporaceae</taxon>
        <taxon>Alternaria</taxon>
        <taxon>Alternaria sect. Alternaria</taxon>
        <taxon>Alternaria alternata complex</taxon>
    </lineage>
</organism>
<evidence type="ECO:0000313" key="1">
    <source>
        <dbReference type="EMBL" id="RYN70264.1"/>
    </source>
</evidence>
<name>A0A4Q4N3U6_ALTAL</name>
<evidence type="ECO:0000313" key="2">
    <source>
        <dbReference type="Proteomes" id="UP000291422"/>
    </source>
</evidence>
<dbReference type="AlphaFoldDB" id="A0A4Q4N3U6"/>